<protein>
    <recommendedName>
        <fullName evidence="1">Transcription factor TFIIIC triple barrel domain-containing protein</fullName>
    </recommendedName>
</protein>
<evidence type="ECO:0000313" key="5">
    <source>
        <dbReference type="Proteomes" id="UP001549921"/>
    </source>
</evidence>
<dbReference type="AlphaFoldDB" id="A0ABD0TM70"/>
<dbReference type="InterPro" id="IPR019481">
    <property type="entry name" value="TFIIIC_triple_barrel"/>
</dbReference>
<evidence type="ECO:0000313" key="4">
    <source>
        <dbReference type="Proteomes" id="UP001549920"/>
    </source>
</evidence>
<organism evidence="2 5">
    <name type="scientific">Loxostege sticticalis</name>
    <name type="common">Beet webworm moth</name>
    <dbReference type="NCBI Taxonomy" id="481309"/>
    <lineage>
        <taxon>Eukaryota</taxon>
        <taxon>Metazoa</taxon>
        <taxon>Ecdysozoa</taxon>
        <taxon>Arthropoda</taxon>
        <taxon>Hexapoda</taxon>
        <taxon>Insecta</taxon>
        <taxon>Pterygota</taxon>
        <taxon>Neoptera</taxon>
        <taxon>Endopterygota</taxon>
        <taxon>Lepidoptera</taxon>
        <taxon>Glossata</taxon>
        <taxon>Ditrysia</taxon>
        <taxon>Pyraloidea</taxon>
        <taxon>Crambidae</taxon>
        <taxon>Pyraustinae</taxon>
        <taxon>Loxostege</taxon>
    </lineage>
</organism>
<evidence type="ECO:0000259" key="1">
    <source>
        <dbReference type="Pfam" id="PF10419"/>
    </source>
</evidence>
<dbReference type="Proteomes" id="UP001549921">
    <property type="component" value="Unassembled WGS sequence"/>
</dbReference>
<comment type="caution">
    <text evidence="2">The sequence shown here is derived from an EMBL/GenBank/DDBJ whole genome shotgun (WGS) entry which is preliminary data.</text>
</comment>
<dbReference type="Gene3D" id="2.60.40.4370">
    <property type="match status" value="1"/>
</dbReference>
<dbReference type="InterPro" id="IPR042771">
    <property type="entry name" value="GTF3C6-like"/>
</dbReference>
<dbReference type="PANTHER" id="PTHR21860">
    <property type="entry name" value="TRANSCRIPTION INITIATION FACTOR IIIC TFIIIC , POLYPEPTIDE 6-RELATED"/>
    <property type="match status" value="1"/>
</dbReference>
<dbReference type="Pfam" id="PF10419">
    <property type="entry name" value="TFIIIC_sub6"/>
    <property type="match status" value="1"/>
</dbReference>
<name>A0ABD0TM70_LOXSC</name>
<dbReference type="EMBL" id="JBEUOH010000003">
    <property type="protein sequence ID" value="KAL0895909.1"/>
    <property type="molecule type" value="Genomic_DNA"/>
</dbReference>
<sequence length="154" mass="17646">MTTETNHSDTEELLVYVEFEDSIDIQQYKNINVLGINEKTPIVQMDDAFFSGSYEVPLGTHMFFEDDQPPESLDPLFDKVPEKNLKYVCKTRKYVKMEHAYVTEKGGQSAKNEVEPTTIEVPSIEFKSIHQAIETFKAMRSQDSEIKPANSCKL</sequence>
<dbReference type="EMBL" id="JBEDNZ010000003">
    <property type="protein sequence ID" value="KAL0850360.1"/>
    <property type="molecule type" value="Genomic_DNA"/>
</dbReference>
<proteinExistence type="predicted"/>
<feature type="domain" description="Transcription factor TFIIIC triple barrel" evidence="1">
    <location>
        <begin position="9"/>
        <end position="102"/>
    </location>
</feature>
<dbReference type="Proteomes" id="UP001549920">
    <property type="component" value="Unassembled WGS sequence"/>
</dbReference>
<gene>
    <name evidence="3" type="ORF">ABMA27_011925</name>
    <name evidence="2" type="ORF">ABMA28_012188</name>
</gene>
<evidence type="ECO:0000313" key="3">
    <source>
        <dbReference type="EMBL" id="KAL0895909.1"/>
    </source>
</evidence>
<dbReference type="PANTHER" id="PTHR21860:SF2">
    <property type="entry name" value="GENERAL TRANSCRIPTION FACTOR 3C POLYPEPTIDE 6"/>
    <property type="match status" value="1"/>
</dbReference>
<accession>A0ABD0TM70</accession>
<keyword evidence="4" id="KW-1185">Reference proteome</keyword>
<evidence type="ECO:0000313" key="2">
    <source>
        <dbReference type="EMBL" id="KAL0850360.1"/>
    </source>
</evidence>
<reference evidence="4 5" key="1">
    <citation type="submission" date="2024-06" db="EMBL/GenBank/DDBJ databases">
        <title>A chromosome-level genome assembly of beet webworm, Loxostege sticticalis.</title>
        <authorList>
            <person name="Zhang Y."/>
        </authorList>
    </citation>
    <scope>NUCLEOTIDE SEQUENCE [LARGE SCALE GENOMIC DNA]</scope>
    <source>
        <strain evidence="3">AQ026</strain>
        <strain evidence="2">AQ028</strain>
        <tissue evidence="2">Male pupae</tissue>
        <tissue evidence="3">Whole body</tissue>
    </source>
</reference>